<sequence>MTTEDNKNNEFNQGLVDRLNQLLDKGIKKAEMSRAAGLSPQAVNNWFKRGQIGQEAAKKLALKYDFSVDWLLNGTDGILTNDGTKILSPKQQRLLELFDRLPDEKADELINQLEEQNKYYDNLIETLLEKRKKIQL</sequence>
<dbReference type="Pfam" id="PF01381">
    <property type="entry name" value="HTH_3"/>
    <property type="match status" value="1"/>
</dbReference>
<name>A0A9X1MSR1_9GAMM</name>
<comment type="caution">
    <text evidence="2">The sequence shown here is derived from an EMBL/GenBank/DDBJ whole genome shotgun (WGS) entry which is preliminary data.</text>
</comment>
<evidence type="ECO:0000259" key="1">
    <source>
        <dbReference type="PROSITE" id="PS50943"/>
    </source>
</evidence>
<accession>A0A9X1MSR1</accession>
<dbReference type="GO" id="GO:0003677">
    <property type="term" value="F:DNA binding"/>
    <property type="evidence" value="ECO:0007669"/>
    <property type="project" value="InterPro"/>
</dbReference>
<dbReference type="RefSeq" id="WP_230607839.1">
    <property type="nucleotide sequence ID" value="NZ_JAJNAG010000002.1"/>
</dbReference>
<dbReference type="CDD" id="cd00093">
    <property type="entry name" value="HTH_XRE"/>
    <property type="match status" value="1"/>
</dbReference>
<proteinExistence type="predicted"/>
<dbReference type="Proteomes" id="UP001139171">
    <property type="component" value="Unassembled WGS sequence"/>
</dbReference>
<organism evidence="2 3">
    <name type="scientific">Limnobaculum eriocheiris</name>
    <dbReference type="NCBI Taxonomy" id="2897391"/>
    <lineage>
        <taxon>Bacteria</taxon>
        <taxon>Pseudomonadati</taxon>
        <taxon>Pseudomonadota</taxon>
        <taxon>Gammaproteobacteria</taxon>
        <taxon>Enterobacterales</taxon>
        <taxon>Budviciaceae</taxon>
        <taxon>Limnobaculum</taxon>
    </lineage>
</organism>
<keyword evidence="3" id="KW-1185">Reference proteome</keyword>
<dbReference type="Gene3D" id="1.10.260.40">
    <property type="entry name" value="lambda repressor-like DNA-binding domains"/>
    <property type="match status" value="1"/>
</dbReference>
<dbReference type="InterPro" id="IPR010982">
    <property type="entry name" value="Lambda_DNA-bd_dom_sf"/>
</dbReference>
<dbReference type="EMBL" id="JAJNAG010000002">
    <property type="protein sequence ID" value="MCD1124831.1"/>
    <property type="molecule type" value="Genomic_DNA"/>
</dbReference>
<dbReference type="InterPro" id="IPR001387">
    <property type="entry name" value="Cro/C1-type_HTH"/>
</dbReference>
<feature type="domain" description="HTH cro/C1-type" evidence="1">
    <location>
        <begin position="25"/>
        <end position="71"/>
    </location>
</feature>
<dbReference type="AlphaFoldDB" id="A0A9X1MSR1"/>
<dbReference type="PROSITE" id="PS50943">
    <property type="entry name" value="HTH_CROC1"/>
    <property type="match status" value="1"/>
</dbReference>
<evidence type="ECO:0000313" key="3">
    <source>
        <dbReference type="Proteomes" id="UP001139171"/>
    </source>
</evidence>
<reference evidence="2" key="1">
    <citation type="submission" date="2021-11" db="EMBL/GenBank/DDBJ databases">
        <title>Jinshanibacter sp. isolated from one year old Eriocheir sinensis.</title>
        <authorList>
            <person name="Li J.-Y."/>
            <person name="He W."/>
            <person name="Gao T.-H."/>
        </authorList>
    </citation>
    <scope>NUCLEOTIDE SEQUENCE</scope>
    <source>
        <strain evidence="2">LJY008</strain>
    </source>
</reference>
<protein>
    <submittedName>
        <fullName evidence="2">Helix-turn-helix domain-containing protein</fullName>
    </submittedName>
</protein>
<gene>
    <name evidence="2" type="ORF">LPW36_02070</name>
</gene>
<evidence type="ECO:0000313" key="2">
    <source>
        <dbReference type="EMBL" id="MCD1124831.1"/>
    </source>
</evidence>